<dbReference type="EMBL" id="MHPA01000021">
    <property type="protein sequence ID" value="OGZ72814.1"/>
    <property type="molecule type" value="Genomic_DNA"/>
</dbReference>
<proteinExistence type="predicted"/>
<sequence>MKNHKKILIIDDDENIRNVLIQSLVAKKCNVLQARNGQEGLEMALKEHPDLILLDMLMPIMDGMTTLKNIRKDPWGENVPVIILTNLNATNENTVEDMVSNKPLHYLIKSNWKISEVVKKIEETLNTK</sequence>
<feature type="modified residue" description="4-aspartylphosphate" evidence="2">
    <location>
        <position position="55"/>
    </location>
</feature>
<dbReference type="AlphaFoldDB" id="A0A1G2IDK5"/>
<evidence type="ECO:0000256" key="1">
    <source>
        <dbReference type="ARBA" id="ARBA00022553"/>
    </source>
</evidence>
<dbReference type="InterPro" id="IPR050595">
    <property type="entry name" value="Bact_response_regulator"/>
</dbReference>
<keyword evidence="1 2" id="KW-0597">Phosphoprotein</keyword>
<dbReference type="SUPFAM" id="SSF52172">
    <property type="entry name" value="CheY-like"/>
    <property type="match status" value="1"/>
</dbReference>
<dbReference type="InterPro" id="IPR011006">
    <property type="entry name" value="CheY-like_superfamily"/>
</dbReference>
<dbReference type="PANTHER" id="PTHR44591:SF3">
    <property type="entry name" value="RESPONSE REGULATORY DOMAIN-CONTAINING PROTEIN"/>
    <property type="match status" value="1"/>
</dbReference>
<dbReference type="STRING" id="1802214.A2908_00340"/>
<protein>
    <recommendedName>
        <fullName evidence="3">Response regulatory domain-containing protein</fullName>
    </recommendedName>
</protein>
<dbReference type="PANTHER" id="PTHR44591">
    <property type="entry name" value="STRESS RESPONSE REGULATOR PROTEIN 1"/>
    <property type="match status" value="1"/>
</dbReference>
<evidence type="ECO:0000259" key="3">
    <source>
        <dbReference type="PROSITE" id="PS50110"/>
    </source>
</evidence>
<evidence type="ECO:0000313" key="4">
    <source>
        <dbReference type="EMBL" id="OGZ72814.1"/>
    </source>
</evidence>
<evidence type="ECO:0000313" key="5">
    <source>
        <dbReference type="Proteomes" id="UP000176774"/>
    </source>
</evidence>
<reference evidence="4 5" key="1">
    <citation type="journal article" date="2016" name="Nat. Commun.">
        <title>Thousands of microbial genomes shed light on interconnected biogeochemical processes in an aquifer system.</title>
        <authorList>
            <person name="Anantharaman K."/>
            <person name="Brown C.T."/>
            <person name="Hug L.A."/>
            <person name="Sharon I."/>
            <person name="Castelle C.J."/>
            <person name="Probst A.J."/>
            <person name="Thomas B.C."/>
            <person name="Singh A."/>
            <person name="Wilkins M.J."/>
            <person name="Karaoz U."/>
            <person name="Brodie E.L."/>
            <person name="Williams K.H."/>
            <person name="Hubbard S.S."/>
            <person name="Banfield J.F."/>
        </authorList>
    </citation>
    <scope>NUCLEOTIDE SEQUENCE [LARGE SCALE GENOMIC DNA]</scope>
</reference>
<dbReference type="PROSITE" id="PS50110">
    <property type="entry name" value="RESPONSE_REGULATORY"/>
    <property type="match status" value="1"/>
</dbReference>
<dbReference type="SMART" id="SM00448">
    <property type="entry name" value="REC"/>
    <property type="match status" value="1"/>
</dbReference>
<gene>
    <name evidence="4" type="ORF">A2908_00340</name>
</gene>
<dbReference type="InterPro" id="IPR001789">
    <property type="entry name" value="Sig_transdc_resp-reg_receiver"/>
</dbReference>
<dbReference type="Gene3D" id="3.40.50.2300">
    <property type="match status" value="1"/>
</dbReference>
<dbReference type="GO" id="GO:0000160">
    <property type="term" value="P:phosphorelay signal transduction system"/>
    <property type="evidence" value="ECO:0007669"/>
    <property type="project" value="InterPro"/>
</dbReference>
<organism evidence="4 5">
    <name type="scientific">Candidatus Staskawiczbacteria bacterium RIFCSPLOWO2_01_FULL_38_12b</name>
    <dbReference type="NCBI Taxonomy" id="1802214"/>
    <lineage>
        <taxon>Bacteria</taxon>
        <taxon>Candidatus Staskawicziibacteriota</taxon>
    </lineage>
</organism>
<dbReference type="Pfam" id="PF00072">
    <property type="entry name" value="Response_reg"/>
    <property type="match status" value="1"/>
</dbReference>
<dbReference type="Proteomes" id="UP000176774">
    <property type="component" value="Unassembled WGS sequence"/>
</dbReference>
<comment type="caution">
    <text evidence="4">The sequence shown here is derived from an EMBL/GenBank/DDBJ whole genome shotgun (WGS) entry which is preliminary data.</text>
</comment>
<feature type="domain" description="Response regulatory" evidence="3">
    <location>
        <begin position="6"/>
        <end position="128"/>
    </location>
</feature>
<evidence type="ECO:0000256" key="2">
    <source>
        <dbReference type="PROSITE-ProRule" id="PRU00169"/>
    </source>
</evidence>
<name>A0A1G2IDK5_9BACT</name>
<accession>A0A1G2IDK5</accession>